<accession>A0A821R1W5</accession>
<dbReference type="GO" id="GO:0005886">
    <property type="term" value="C:plasma membrane"/>
    <property type="evidence" value="ECO:0007669"/>
    <property type="project" value="UniProtKB-SubCell"/>
</dbReference>
<evidence type="ECO:0000313" key="10">
    <source>
        <dbReference type="Proteomes" id="UP000663880"/>
    </source>
</evidence>
<organism evidence="9 10">
    <name type="scientific">Pieris macdunnoughi</name>
    <dbReference type="NCBI Taxonomy" id="345717"/>
    <lineage>
        <taxon>Eukaryota</taxon>
        <taxon>Metazoa</taxon>
        <taxon>Ecdysozoa</taxon>
        <taxon>Arthropoda</taxon>
        <taxon>Hexapoda</taxon>
        <taxon>Insecta</taxon>
        <taxon>Pterygota</taxon>
        <taxon>Neoptera</taxon>
        <taxon>Endopterygota</taxon>
        <taxon>Lepidoptera</taxon>
        <taxon>Glossata</taxon>
        <taxon>Ditrysia</taxon>
        <taxon>Papilionoidea</taxon>
        <taxon>Pieridae</taxon>
        <taxon>Pierinae</taxon>
        <taxon>Pieris</taxon>
    </lineage>
</organism>
<evidence type="ECO:0008006" key="11">
    <source>
        <dbReference type="Google" id="ProtNLM"/>
    </source>
</evidence>
<keyword evidence="3" id="KW-1003">Cell membrane</keyword>
<gene>
    <name evidence="9" type="ORF">PMACD_LOCUS5269</name>
</gene>
<evidence type="ECO:0000256" key="4">
    <source>
        <dbReference type="ARBA" id="ARBA00022692"/>
    </source>
</evidence>
<evidence type="ECO:0000256" key="3">
    <source>
        <dbReference type="ARBA" id="ARBA00022475"/>
    </source>
</evidence>
<dbReference type="OrthoDB" id="5800391at2759"/>
<evidence type="ECO:0000256" key="8">
    <source>
        <dbReference type="SAM" id="Phobius"/>
    </source>
</evidence>
<feature type="transmembrane region" description="Helical" evidence="8">
    <location>
        <begin position="312"/>
        <end position="331"/>
    </location>
</feature>
<comment type="similarity">
    <text evidence="2">Belongs to the insect chemoreceptor superfamily. Gustatory receptor (GR) family. Gr5a subfamily.</text>
</comment>
<dbReference type="InterPro" id="IPR009318">
    <property type="entry name" value="Gustatory_rcpt"/>
</dbReference>
<evidence type="ECO:0000256" key="6">
    <source>
        <dbReference type="ARBA" id="ARBA00023136"/>
    </source>
</evidence>
<dbReference type="GO" id="GO:0050916">
    <property type="term" value="P:sensory perception of sweet taste"/>
    <property type="evidence" value="ECO:0007669"/>
    <property type="project" value="UniProtKB-ARBA"/>
</dbReference>
<keyword evidence="4 8" id="KW-0812">Transmembrane</keyword>
<dbReference type="AlphaFoldDB" id="A0A821R1W5"/>
<dbReference type="PANTHER" id="PTHR21421:SF29">
    <property type="entry name" value="GUSTATORY RECEPTOR 5A FOR TREHALOSE-RELATED"/>
    <property type="match status" value="1"/>
</dbReference>
<feature type="transmembrane region" description="Helical" evidence="8">
    <location>
        <begin position="275"/>
        <end position="300"/>
    </location>
</feature>
<comment type="subcellular location">
    <subcellularLocation>
        <location evidence="1">Cell membrane</location>
        <topology evidence="1">Multi-pass membrane protein</topology>
    </subcellularLocation>
</comment>
<evidence type="ECO:0000256" key="7">
    <source>
        <dbReference type="ARBA" id="ARBA00023170"/>
    </source>
</evidence>
<keyword evidence="7" id="KW-0675">Receptor</keyword>
<dbReference type="EMBL" id="CAJOBZ010000010">
    <property type="protein sequence ID" value="CAF4830738.1"/>
    <property type="molecule type" value="Genomic_DNA"/>
</dbReference>
<proteinExistence type="inferred from homology"/>
<feature type="transmembrane region" description="Helical" evidence="8">
    <location>
        <begin position="41"/>
        <end position="62"/>
    </location>
</feature>
<feature type="transmembrane region" description="Helical" evidence="8">
    <location>
        <begin position="134"/>
        <end position="154"/>
    </location>
</feature>
<name>A0A821R1W5_9NEOP</name>
<evidence type="ECO:0000313" key="9">
    <source>
        <dbReference type="EMBL" id="CAF4830738.1"/>
    </source>
</evidence>
<dbReference type="PANTHER" id="PTHR21421">
    <property type="entry name" value="GUSTATORY RECEPTOR"/>
    <property type="match status" value="1"/>
</dbReference>
<dbReference type="Proteomes" id="UP000663880">
    <property type="component" value="Unassembled WGS sequence"/>
</dbReference>
<feature type="transmembrane region" description="Helical" evidence="8">
    <location>
        <begin position="82"/>
        <end position="103"/>
    </location>
</feature>
<keyword evidence="6 8" id="KW-0472">Membrane</keyword>
<evidence type="ECO:0000256" key="1">
    <source>
        <dbReference type="ARBA" id="ARBA00004651"/>
    </source>
</evidence>
<feature type="transmembrane region" description="Helical" evidence="8">
    <location>
        <begin position="184"/>
        <end position="205"/>
    </location>
</feature>
<sequence length="406" mass="47019">MKAQGKIYIKTSEREDDFLPTVTCMFAFAKTFGIPTYGGKVALIMSVTILLMLIILEISSIWKLVRTLNGWDQNPNGSVIARLSGSIFYGNGLLSMLITWKLARKWRSLSKLWLELETKCSLHFPPNTKIRRRLLFVAGYTVFCAFVEHMLSMMSSTGLDCPPQEYFERYILSSHGFLITKHEYTLWLAIPIFILSKLATVLWNFQDLIIILISMGLASRYNRLNVFLRRLVMYENDMKAHNLQQNLVKRVYLWRRLRIAYVHQSQLVKRVDQCLGGLILLSNLNNLYFICLQLFLGISVSQEKGTVINRIYYFYSLSWLLFRASGVLLAAGDVQLHSQRALPELYRCGSAAYNIEIKRLKYQLQHQIVSLSGMDLFYLSRQKLLEVAGAIVKYELILLQYDKDRN</sequence>
<keyword evidence="10" id="KW-1185">Reference proteome</keyword>
<dbReference type="GO" id="GO:0008527">
    <property type="term" value="F:taste receptor activity"/>
    <property type="evidence" value="ECO:0007669"/>
    <property type="project" value="InterPro"/>
</dbReference>
<evidence type="ECO:0000256" key="2">
    <source>
        <dbReference type="ARBA" id="ARBA00005327"/>
    </source>
</evidence>
<evidence type="ECO:0000256" key="5">
    <source>
        <dbReference type="ARBA" id="ARBA00022989"/>
    </source>
</evidence>
<dbReference type="Pfam" id="PF06151">
    <property type="entry name" value="Trehalose_recp"/>
    <property type="match status" value="1"/>
</dbReference>
<keyword evidence="5 8" id="KW-1133">Transmembrane helix</keyword>
<reference evidence="9" key="1">
    <citation type="submission" date="2021-02" db="EMBL/GenBank/DDBJ databases">
        <authorList>
            <person name="Steward A R."/>
        </authorList>
    </citation>
    <scope>NUCLEOTIDE SEQUENCE</scope>
</reference>
<comment type="caution">
    <text evidence="9">The sequence shown here is derived from an EMBL/GenBank/DDBJ whole genome shotgun (WGS) entry which is preliminary data.</text>
</comment>
<protein>
    <recommendedName>
        <fullName evidence="11">Gustatory receptor</fullName>
    </recommendedName>
</protein>